<gene>
    <name evidence="1" type="ORF">J1899_03815</name>
</gene>
<dbReference type="Pfam" id="PF07875">
    <property type="entry name" value="Coat_F"/>
    <property type="match status" value="1"/>
</dbReference>
<accession>A0ABX8FDJ2</accession>
<dbReference type="Gene3D" id="1.20.1260.10">
    <property type="match status" value="1"/>
</dbReference>
<dbReference type="InterPro" id="IPR012851">
    <property type="entry name" value="Spore_coat_CotF-like"/>
</dbReference>
<reference evidence="1 2" key="1">
    <citation type="submission" date="2021-03" db="EMBL/GenBank/DDBJ databases">
        <title>The first data on the complete genome of the tetrodotoxin-producing bacterium.</title>
        <authorList>
            <person name="Melnikova D.I."/>
            <person name="Nijland R."/>
            <person name="Magarlamov T.Y."/>
        </authorList>
    </citation>
    <scope>NUCLEOTIDE SEQUENCE [LARGE SCALE GENOMIC DNA]</scope>
    <source>
        <strain evidence="1 2">1839</strain>
    </source>
</reference>
<dbReference type="InterPro" id="IPR012347">
    <property type="entry name" value="Ferritin-like"/>
</dbReference>
<proteinExistence type="predicted"/>
<name>A0ABX8FDJ2_9BACI</name>
<sequence>MPNNMDERSLTEREILQLCLELEKARCTGSGRSLLESAHDELRDIYNQCFEHASTNQYKIFSYLEQKGWYETELAAQEQVVKVQELMQNNLHPN</sequence>
<evidence type="ECO:0000313" key="1">
    <source>
        <dbReference type="EMBL" id="QVY62244.1"/>
    </source>
</evidence>
<keyword evidence="2" id="KW-1185">Reference proteome</keyword>
<dbReference type="RefSeq" id="WP_066449808.1">
    <property type="nucleotide sequence ID" value="NZ_CANKUS010000014.1"/>
</dbReference>
<organism evidence="1 2">
    <name type="scientific">Cytobacillus gottheilii</name>
    <dbReference type="NCBI Taxonomy" id="859144"/>
    <lineage>
        <taxon>Bacteria</taxon>
        <taxon>Bacillati</taxon>
        <taxon>Bacillota</taxon>
        <taxon>Bacilli</taxon>
        <taxon>Bacillales</taxon>
        <taxon>Bacillaceae</taxon>
        <taxon>Cytobacillus</taxon>
    </lineage>
</organism>
<dbReference type="EMBL" id="CP071709">
    <property type="protein sequence ID" value="QVY62244.1"/>
    <property type="molecule type" value="Genomic_DNA"/>
</dbReference>
<keyword evidence="1" id="KW-0946">Virion</keyword>
<keyword evidence="1" id="KW-0167">Capsid protein</keyword>
<evidence type="ECO:0000313" key="2">
    <source>
        <dbReference type="Proteomes" id="UP000679247"/>
    </source>
</evidence>
<dbReference type="Proteomes" id="UP000679247">
    <property type="component" value="Chromosome"/>
</dbReference>
<protein>
    <submittedName>
        <fullName evidence="1">Spore coat protein</fullName>
    </submittedName>
</protein>